<keyword evidence="2" id="KW-1185">Reference proteome</keyword>
<dbReference type="Proteomes" id="UP000326799">
    <property type="component" value="Unassembled WGS sequence"/>
</dbReference>
<dbReference type="Gene3D" id="3.40.50.410">
    <property type="entry name" value="von Willebrand factor, type A domain"/>
    <property type="match status" value="1"/>
</dbReference>
<gene>
    <name evidence="1" type="ORF">BDV33DRAFT_210215</name>
</gene>
<proteinExistence type="predicted"/>
<dbReference type="EMBL" id="ML733616">
    <property type="protein sequence ID" value="KAB8213424.1"/>
    <property type="molecule type" value="Genomic_DNA"/>
</dbReference>
<accession>A0A5N6E9F2</accession>
<evidence type="ECO:0008006" key="3">
    <source>
        <dbReference type="Google" id="ProtNLM"/>
    </source>
</evidence>
<dbReference type="SUPFAM" id="SSF53300">
    <property type="entry name" value="vWA-like"/>
    <property type="match status" value="1"/>
</dbReference>
<evidence type="ECO:0000313" key="2">
    <source>
        <dbReference type="Proteomes" id="UP000326799"/>
    </source>
</evidence>
<organism evidence="1 2">
    <name type="scientific">Aspergillus novoparasiticus</name>
    <dbReference type="NCBI Taxonomy" id="986946"/>
    <lineage>
        <taxon>Eukaryota</taxon>
        <taxon>Fungi</taxon>
        <taxon>Dikarya</taxon>
        <taxon>Ascomycota</taxon>
        <taxon>Pezizomycotina</taxon>
        <taxon>Eurotiomycetes</taxon>
        <taxon>Eurotiomycetidae</taxon>
        <taxon>Eurotiales</taxon>
        <taxon>Aspergillaceae</taxon>
        <taxon>Aspergillus</taxon>
        <taxon>Aspergillus subgen. Circumdati</taxon>
    </lineage>
</organism>
<sequence>MPLELPYRLKLEISSSMTYSQKHQTLDAKDSSTFPCLRGSQDEGLHLSEMAIDLMIVMFWSTQLPKPVLSNSLQAILRQLGPCDRLGIVNLQSDGKQATITRLTGKKWSGWERVLSLNTAQNNRAAPSLSEGIQAAIHCLAAEQSAQRASKLLLVSDIVDHVHLSQPNADSITASAVANGVSIYSLGVGLHHNADLLSSLSRRTRSSYIYVRHCSQLRERMAAIFYSFQTTQLARVRLLLRSPALSFQIVSSQSSYLVPTQHDKDGIDIDIGDLMLGEVKDILVNAVILPSKTESTVSKKYKVRQIDIHQFPLLEFWLSSSESRRTNIIRVPFDCFSDLPASTSSIVQHPAV</sequence>
<protein>
    <recommendedName>
        <fullName evidence="3">VWFA domain-containing protein</fullName>
    </recommendedName>
</protein>
<dbReference type="AlphaFoldDB" id="A0A5N6E9F2"/>
<name>A0A5N6E9F2_9EURO</name>
<evidence type="ECO:0000313" key="1">
    <source>
        <dbReference type="EMBL" id="KAB8213424.1"/>
    </source>
</evidence>
<reference evidence="1 2" key="1">
    <citation type="submission" date="2019-04" db="EMBL/GenBank/DDBJ databases">
        <title>Fungal friends and foes A comparative genomics study of 23 Aspergillus species from section Flavi.</title>
        <authorList>
            <consortium name="DOE Joint Genome Institute"/>
            <person name="Kjaerbolling I."/>
            <person name="Vesth T.C."/>
            <person name="Frisvad J.C."/>
            <person name="Nybo J.L."/>
            <person name="Theobald S."/>
            <person name="Kildgaard S."/>
            <person name="Petersen T.I."/>
            <person name="Kuo A."/>
            <person name="Sato A."/>
            <person name="Lyhne E.K."/>
            <person name="Kogle M.E."/>
            <person name="Wiebenga A."/>
            <person name="Kun R.S."/>
            <person name="Lubbers R.J."/>
            <person name="Makela M.R."/>
            <person name="Barry K."/>
            <person name="Chovatia M."/>
            <person name="Clum A."/>
            <person name="Daum C."/>
            <person name="Haridas S."/>
            <person name="He G."/>
            <person name="LaButti K."/>
            <person name="Lipzen A."/>
            <person name="Mondo S."/>
            <person name="Pangilinan J."/>
            <person name="Riley R."/>
            <person name="Salamov A."/>
            <person name="Simmons B.A."/>
            <person name="Magnuson J.K."/>
            <person name="Henrissat B."/>
            <person name="Mortensen U.H."/>
            <person name="Larsen T.O."/>
            <person name="De vries R.P."/>
            <person name="Grigoriev I.V."/>
            <person name="Machida M."/>
            <person name="Baker S.E."/>
            <person name="Andersen M.R."/>
        </authorList>
    </citation>
    <scope>NUCLEOTIDE SEQUENCE [LARGE SCALE GENOMIC DNA]</scope>
    <source>
        <strain evidence="1 2">CBS 126849</strain>
    </source>
</reference>
<dbReference type="InterPro" id="IPR036465">
    <property type="entry name" value="vWFA_dom_sf"/>
</dbReference>